<organism evidence="2 3">
    <name type="scientific">Dactylosporangium maewongense</name>
    <dbReference type="NCBI Taxonomy" id="634393"/>
    <lineage>
        <taxon>Bacteria</taxon>
        <taxon>Bacillati</taxon>
        <taxon>Actinomycetota</taxon>
        <taxon>Actinomycetes</taxon>
        <taxon>Micromonosporales</taxon>
        <taxon>Micromonosporaceae</taxon>
        <taxon>Dactylosporangium</taxon>
    </lineage>
</organism>
<dbReference type="EMBL" id="BAAAQD010000001">
    <property type="protein sequence ID" value="GAA1501377.1"/>
    <property type="molecule type" value="Genomic_DNA"/>
</dbReference>
<evidence type="ECO:0000313" key="3">
    <source>
        <dbReference type="Proteomes" id="UP001501470"/>
    </source>
</evidence>
<keyword evidence="3" id="KW-1185">Reference proteome</keyword>
<protein>
    <recommendedName>
        <fullName evidence="4">DUF3558 domain-containing protein</fullName>
    </recommendedName>
</protein>
<comment type="caution">
    <text evidence="2">The sequence shown here is derived from an EMBL/GenBank/DDBJ whole genome shotgun (WGS) entry which is preliminary data.</text>
</comment>
<sequence length="167" mass="17780">MLAPPSAGLPVHPSGSPTALHGSWDVSQVDDPCRTLTQQEAAQVLAIPVDPPRKVESWPPVCAFGLTAKLGPLAPGGTPTITEYLYLLDDSQTSGRDDFERGRSNPAVVEPVTGIGDEAYWTPDKYELQVMSGKTHVITKFSGRNPPADAKAKAIAVTRISLPRAKP</sequence>
<proteinExistence type="predicted"/>
<gene>
    <name evidence="2" type="ORF">GCM10009827_010540</name>
</gene>
<reference evidence="2 3" key="1">
    <citation type="journal article" date="2019" name="Int. J. Syst. Evol. Microbiol.">
        <title>The Global Catalogue of Microorganisms (GCM) 10K type strain sequencing project: providing services to taxonomists for standard genome sequencing and annotation.</title>
        <authorList>
            <consortium name="The Broad Institute Genomics Platform"/>
            <consortium name="The Broad Institute Genome Sequencing Center for Infectious Disease"/>
            <person name="Wu L."/>
            <person name="Ma J."/>
        </authorList>
    </citation>
    <scope>NUCLEOTIDE SEQUENCE [LARGE SCALE GENOMIC DNA]</scope>
    <source>
        <strain evidence="2 3">JCM 15933</strain>
    </source>
</reference>
<name>A0ABN1ZN54_9ACTN</name>
<feature type="region of interest" description="Disordered" evidence="1">
    <location>
        <begin position="1"/>
        <end position="25"/>
    </location>
</feature>
<accession>A0ABN1ZN54</accession>
<evidence type="ECO:0000256" key="1">
    <source>
        <dbReference type="SAM" id="MobiDB-lite"/>
    </source>
</evidence>
<evidence type="ECO:0008006" key="4">
    <source>
        <dbReference type="Google" id="ProtNLM"/>
    </source>
</evidence>
<dbReference type="Proteomes" id="UP001501470">
    <property type="component" value="Unassembled WGS sequence"/>
</dbReference>
<evidence type="ECO:0000313" key="2">
    <source>
        <dbReference type="EMBL" id="GAA1501377.1"/>
    </source>
</evidence>